<proteinExistence type="predicted"/>
<gene>
    <name evidence="1" type="ORF">ABIE13_001563</name>
</gene>
<dbReference type="RefSeq" id="WP_354442537.1">
    <property type="nucleotide sequence ID" value="NZ_JBEPSH010000003.1"/>
</dbReference>
<reference evidence="1 2" key="1">
    <citation type="submission" date="2024-06" db="EMBL/GenBank/DDBJ databases">
        <title>Sorghum-associated microbial communities from plants grown in Nebraska, USA.</title>
        <authorList>
            <person name="Schachtman D."/>
        </authorList>
    </citation>
    <scope>NUCLEOTIDE SEQUENCE [LARGE SCALE GENOMIC DNA]</scope>
    <source>
        <strain evidence="1 2">2709</strain>
    </source>
</reference>
<name>A0ABV2Q5Z4_9BURK</name>
<accession>A0ABV2Q5Z4</accession>
<evidence type="ECO:0000313" key="2">
    <source>
        <dbReference type="Proteomes" id="UP001549320"/>
    </source>
</evidence>
<evidence type="ECO:0000313" key="1">
    <source>
        <dbReference type="EMBL" id="MET4576454.1"/>
    </source>
</evidence>
<organism evidence="1 2">
    <name type="scientific">Ottowia thiooxydans</name>
    <dbReference type="NCBI Taxonomy" id="219182"/>
    <lineage>
        <taxon>Bacteria</taxon>
        <taxon>Pseudomonadati</taxon>
        <taxon>Pseudomonadota</taxon>
        <taxon>Betaproteobacteria</taxon>
        <taxon>Burkholderiales</taxon>
        <taxon>Comamonadaceae</taxon>
        <taxon>Ottowia</taxon>
    </lineage>
</organism>
<dbReference type="EMBL" id="JBEPSH010000003">
    <property type="protein sequence ID" value="MET4576454.1"/>
    <property type="molecule type" value="Genomic_DNA"/>
</dbReference>
<dbReference type="Proteomes" id="UP001549320">
    <property type="component" value="Unassembled WGS sequence"/>
</dbReference>
<sequence>MILERVYDLSGVAQVPRLLRLFPETAKPQPGILAPVIPPRLTPVPPIGRSAL</sequence>
<keyword evidence="2" id="KW-1185">Reference proteome</keyword>
<comment type="caution">
    <text evidence="1">The sequence shown here is derived from an EMBL/GenBank/DDBJ whole genome shotgun (WGS) entry which is preliminary data.</text>
</comment>
<protein>
    <submittedName>
        <fullName evidence="1">Uncharacterized protein</fullName>
    </submittedName>
</protein>